<dbReference type="Gene3D" id="3.60.15.10">
    <property type="entry name" value="Ribonuclease Z/Hydroxyacylglutathione hydrolase-like"/>
    <property type="match status" value="1"/>
</dbReference>
<gene>
    <name evidence="2" type="ORF">FC871_09455</name>
</gene>
<evidence type="ECO:0000259" key="1">
    <source>
        <dbReference type="Pfam" id="PF12706"/>
    </source>
</evidence>
<dbReference type="GO" id="GO:0016787">
    <property type="term" value="F:hydrolase activity"/>
    <property type="evidence" value="ECO:0007669"/>
    <property type="project" value="UniProtKB-KW"/>
</dbReference>
<reference evidence="2 3" key="1">
    <citation type="submission" date="2019-04" db="EMBL/GenBank/DDBJ databases">
        <title>Genome sequencing of Clostridium botulinum Groups I-IV and Clostridium butyricum.</title>
        <authorList>
            <person name="Brunt J."/>
            <person name="Van Vliet A.H.M."/>
            <person name="Stringer S.C."/>
            <person name="Carter A.T."/>
            <person name="Peck M.W."/>
        </authorList>
    </citation>
    <scope>NUCLEOTIDE SEQUENCE [LARGE SCALE GENOMIC DNA]</scope>
    <source>
        <strain evidence="2 3">Colworth BL30</strain>
    </source>
</reference>
<proteinExistence type="predicted"/>
<dbReference type="EMBL" id="SWQE01000004">
    <property type="protein sequence ID" value="NFJ08696.1"/>
    <property type="molecule type" value="Genomic_DNA"/>
</dbReference>
<name>A0A846J3N9_CLOBO</name>
<dbReference type="InterPro" id="IPR001279">
    <property type="entry name" value="Metallo-B-lactamas"/>
</dbReference>
<dbReference type="AlphaFoldDB" id="A0A846J3N9"/>
<dbReference type="Pfam" id="PF12706">
    <property type="entry name" value="Lactamase_B_2"/>
    <property type="match status" value="1"/>
</dbReference>
<keyword evidence="2" id="KW-0378">Hydrolase</keyword>
<dbReference type="InterPro" id="IPR052533">
    <property type="entry name" value="WalJ/YycJ-like"/>
</dbReference>
<organism evidence="2 3">
    <name type="scientific">Clostridium botulinum</name>
    <dbReference type="NCBI Taxonomy" id="1491"/>
    <lineage>
        <taxon>Bacteria</taxon>
        <taxon>Bacillati</taxon>
        <taxon>Bacillota</taxon>
        <taxon>Clostridia</taxon>
        <taxon>Eubacteriales</taxon>
        <taxon>Clostridiaceae</taxon>
        <taxon>Clostridium</taxon>
    </lineage>
</organism>
<comment type="caution">
    <text evidence="2">The sequence shown here is derived from an EMBL/GenBank/DDBJ whole genome shotgun (WGS) entry which is preliminary data.</text>
</comment>
<dbReference type="PANTHER" id="PTHR47619:SF1">
    <property type="entry name" value="EXODEOXYRIBONUCLEASE WALJ"/>
    <property type="match status" value="1"/>
</dbReference>
<evidence type="ECO:0000313" key="3">
    <source>
        <dbReference type="Proteomes" id="UP000480039"/>
    </source>
</evidence>
<dbReference type="PANTHER" id="PTHR47619">
    <property type="entry name" value="METALLO-HYDROLASE YYCJ-RELATED"/>
    <property type="match status" value="1"/>
</dbReference>
<dbReference type="Proteomes" id="UP000480039">
    <property type="component" value="Unassembled WGS sequence"/>
</dbReference>
<dbReference type="SUPFAM" id="SSF56281">
    <property type="entry name" value="Metallo-hydrolase/oxidoreductase"/>
    <property type="match status" value="1"/>
</dbReference>
<protein>
    <submittedName>
        <fullName evidence="2">MBL fold metallo-hydrolase</fullName>
    </submittedName>
</protein>
<accession>A0A846J3N9</accession>
<evidence type="ECO:0000313" key="2">
    <source>
        <dbReference type="EMBL" id="NFJ08696.1"/>
    </source>
</evidence>
<feature type="domain" description="Metallo-beta-lactamase" evidence="1">
    <location>
        <begin position="23"/>
        <end position="204"/>
    </location>
</feature>
<sequence length="237" mass="27265">MIKVLATGSKGNCYIIQAGEEKLLLECGIDWRNILKGLNYSIKGVKGCLISHKHSDHCKSFKRAFESLPKVCAPLEVLEKYNCKEYHKTFLMKHLDKVRLGEFTVMAFKAEHTNSDATECECLGYLIQHSQIGKILFATDTYYLRYKFKNVDHILIECNYSERYMEDLESYETRTFKSHMSLETLKETLKTWDLSNTKTITLVHLSENNGNPEEFKKEIESLTGIPTYVAVPGLEIS</sequence>
<dbReference type="InterPro" id="IPR036866">
    <property type="entry name" value="RibonucZ/Hydroxyglut_hydro"/>
</dbReference>